<gene>
    <name evidence="1" type="ORF">L6452_25017</name>
</gene>
<dbReference type="Proteomes" id="UP001055879">
    <property type="component" value="Linkage Group LG08"/>
</dbReference>
<reference evidence="1 2" key="2">
    <citation type="journal article" date="2022" name="Mol. Ecol. Resour.">
        <title>The genomes of chicory, endive, great burdock and yacon provide insights into Asteraceae paleo-polyploidization history and plant inulin production.</title>
        <authorList>
            <person name="Fan W."/>
            <person name="Wang S."/>
            <person name="Wang H."/>
            <person name="Wang A."/>
            <person name="Jiang F."/>
            <person name="Liu H."/>
            <person name="Zhao H."/>
            <person name="Xu D."/>
            <person name="Zhang Y."/>
        </authorList>
    </citation>
    <scope>NUCLEOTIDE SEQUENCE [LARGE SCALE GENOMIC DNA]</scope>
    <source>
        <strain evidence="2">cv. Niubang</strain>
    </source>
</reference>
<comment type="caution">
    <text evidence="1">The sequence shown here is derived from an EMBL/GenBank/DDBJ whole genome shotgun (WGS) entry which is preliminary data.</text>
</comment>
<accession>A0ACB9A9P0</accession>
<proteinExistence type="predicted"/>
<evidence type="ECO:0000313" key="2">
    <source>
        <dbReference type="Proteomes" id="UP001055879"/>
    </source>
</evidence>
<sequence>MKEYIANYGYIRYEQTRELISSIKTSYILTKMMMISRLVRLSKRQLHTIVSREIIKPSSPTPSHLKTHNLSWLDQITINTFMPMVVFYPNNGIYGSSHGKILDLKNSLSQTLTKYYPFAGRHADIAPSHVDCNDDGAELLEASVSITLSDFLQKSQHEDLDQFFPNDLTWNKGNRKGYDIQSDGVIPLAIQVNHFECGGMVVAVSLSHKIADGSSLAHFFNDWAKVTRFCSREQKQEFPIDPRFIPFQNINMNFDGISFEVSNDCITRSFMFPNSKINDLKNKVKTMTAESGQPITNPTRVEVLNWLLYKCSVAAATKNNPGSCRPTGVGHLINKRNKMMEPLPENAIGNMYFIMEILKSTESEMKPESFIGELKKQKMQFHRLRNIENAFGLLSKMSSETTFEEQKRKIDGAYICTSLCGYPAYEIDFGWGKPVKVTVGGNLRKNSFILMDAPNGDGIEALVCLGKQDMAIIQTDPELLEFC</sequence>
<dbReference type="EMBL" id="CM042054">
    <property type="protein sequence ID" value="KAI3706927.1"/>
    <property type="molecule type" value="Genomic_DNA"/>
</dbReference>
<reference evidence="2" key="1">
    <citation type="journal article" date="2022" name="Mol. Ecol. Resour.">
        <title>The genomes of chicory, endive, great burdock and yacon provide insights into Asteraceae palaeo-polyploidization history and plant inulin production.</title>
        <authorList>
            <person name="Fan W."/>
            <person name="Wang S."/>
            <person name="Wang H."/>
            <person name="Wang A."/>
            <person name="Jiang F."/>
            <person name="Liu H."/>
            <person name="Zhao H."/>
            <person name="Xu D."/>
            <person name="Zhang Y."/>
        </authorList>
    </citation>
    <scope>NUCLEOTIDE SEQUENCE [LARGE SCALE GENOMIC DNA]</scope>
    <source>
        <strain evidence="2">cv. Niubang</strain>
    </source>
</reference>
<name>A0ACB9A9P0_ARCLA</name>
<organism evidence="1 2">
    <name type="scientific">Arctium lappa</name>
    <name type="common">Greater burdock</name>
    <name type="synonym">Lappa major</name>
    <dbReference type="NCBI Taxonomy" id="4217"/>
    <lineage>
        <taxon>Eukaryota</taxon>
        <taxon>Viridiplantae</taxon>
        <taxon>Streptophyta</taxon>
        <taxon>Embryophyta</taxon>
        <taxon>Tracheophyta</taxon>
        <taxon>Spermatophyta</taxon>
        <taxon>Magnoliopsida</taxon>
        <taxon>eudicotyledons</taxon>
        <taxon>Gunneridae</taxon>
        <taxon>Pentapetalae</taxon>
        <taxon>asterids</taxon>
        <taxon>campanulids</taxon>
        <taxon>Asterales</taxon>
        <taxon>Asteraceae</taxon>
        <taxon>Carduoideae</taxon>
        <taxon>Cardueae</taxon>
        <taxon>Arctiinae</taxon>
        <taxon>Arctium</taxon>
    </lineage>
</organism>
<evidence type="ECO:0000313" key="1">
    <source>
        <dbReference type="EMBL" id="KAI3706927.1"/>
    </source>
</evidence>
<keyword evidence="2" id="KW-1185">Reference proteome</keyword>
<protein>
    <submittedName>
        <fullName evidence="1">Uncharacterized protein</fullName>
    </submittedName>
</protein>